<evidence type="ECO:0000256" key="1">
    <source>
        <dbReference type="SAM" id="Coils"/>
    </source>
</evidence>
<dbReference type="EMBL" id="JAEOAQ010000007">
    <property type="protein sequence ID" value="KAG5417685.1"/>
    <property type="molecule type" value="Genomic_DNA"/>
</dbReference>
<feature type="region of interest" description="Disordered" evidence="2">
    <location>
        <begin position="103"/>
        <end position="181"/>
    </location>
</feature>
<name>A0A8H7Z9H1_9ASCO</name>
<accession>A0A8H7Z9H1</accession>
<reference evidence="3 4" key="1">
    <citation type="submission" date="2020-12" db="EMBL/GenBank/DDBJ databases">
        <title>Effect of drift, selection, and recombination on the evolution of hybrid genomes in Candida yeast pathogens.</title>
        <authorList>
            <person name="Mixao V."/>
            <person name="Ksiezopolska E."/>
            <person name="Saus E."/>
            <person name="Boekhout T."/>
            <person name="Gacser A."/>
            <person name="Gabaldon T."/>
        </authorList>
    </citation>
    <scope>NUCLEOTIDE SEQUENCE [LARGE SCALE GENOMIC DNA]</scope>
    <source>
        <strain evidence="3 4">BP57</strain>
    </source>
</reference>
<feature type="compositionally biased region" description="Basic and acidic residues" evidence="2">
    <location>
        <begin position="147"/>
        <end position="179"/>
    </location>
</feature>
<keyword evidence="4" id="KW-1185">Reference proteome</keyword>
<feature type="region of interest" description="Disordered" evidence="2">
    <location>
        <begin position="1"/>
        <end position="24"/>
    </location>
</feature>
<dbReference type="AlphaFoldDB" id="A0A8H7Z9H1"/>
<proteinExistence type="predicted"/>
<gene>
    <name evidence="3" type="ORF">I9W82_005321</name>
</gene>
<dbReference type="OrthoDB" id="284473at2759"/>
<organism evidence="3 4">
    <name type="scientific">Candida metapsilosis</name>
    <dbReference type="NCBI Taxonomy" id="273372"/>
    <lineage>
        <taxon>Eukaryota</taxon>
        <taxon>Fungi</taxon>
        <taxon>Dikarya</taxon>
        <taxon>Ascomycota</taxon>
        <taxon>Saccharomycotina</taxon>
        <taxon>Pichiomycetes</taxon>
        <taxon>Debaryomycetaceae</taxon>
        <taxon>Candida/Lodderomyces clade</taxon>
        <taxon>Candida</taxon>
    </lineage>
</organism>
<feature type="compositionally biased region" description="Basic and acidic residues" evidence="2">
    <location>
        <begin position="127"/>
        <end position="136"/>
    </location>
</feature>
<feature type="compositionally biased region" description="Polar residues" evidence="2">
    <location>
        <begin position="308"/>
        <end position="318"/>
    </location>
</feature>
<evidence type="ECO:0000313" key="4">
    <source>
        <dbReference type="Proteomes" id="UP000669133"/>
    </source>
</evidence>
<sequence>MSLKSSVLNNREESSQQSSTNCDATVLCPSSSTPFLNGGTIDRVTEFKRQQSQLKSSTGSTLAWNMEDILEAYVVLRNLPPPLSPTIPPIEAHDTTPILASPEKISNADNKEKSALSQSSNDLKSSISDRAKHGMHQENSSTLSKEATPRHDASMERSSNRVAAKEPESGDSRDKELEKSSLQVLSPRLPVSFNNARASHKKSKAKLPANRRSETKGVVSIGNFESSNTAPAFKNIKTDAGVFKWINKMNDPTKPKFLLRITVNNRSKFKEKVTTSSKSSKSVNDHKETTNKQINSGDNDNSDVKEYTSGSSQTAVNDQVATIGEPKETHHYVKKQKKAQPEMCHDAGTKLYNMTKDKQKHEKKLEELVKLIEEKDKSIEEKDKLLTNKSSRLEILESELEASRAKNESDHKQKQAGVFINGDIVIERSTSVTALKLTKDQSEEVKTKLTMKKKYWLDICKNVQKDIDSIWKKLELARGSFPESWKGFQIVSDDVNVVIMQVDVFIMKMVSLDYDERSKIVTETLPSERSWKALDKDVERLITYIGLLLSVRDVNLSSSKIDQFEVDFLRTIKCLMFQTRALILKRINSILLKVVDKYIEKIRLSQDEAKPTSTGSQEASLSQKIIELQQLNLKNSESVQELFVNSQPEYLNSILQSTFPCVWEKRTSNLAQVVQSYNLDAFDKSIKPSLQTYYLPMGVYSNLNEVNSILFNVVVYFLETYNKFHPNQNVDYKLQSSQT</sequence>
<feature type="coiled-coil region" evidence="1">
    <location>
        <begin position="351"/>
        <end position="413"/>
    </location>
</feature>
<feature type="region of interest" description="Disordered" evidence="2">
    <location>
        <begin position="269"/>
        <end position="318"/>
    </location>
</feature>
<dbReference type="GeneID" id="93653950"/>
<keyword evidence="1" id="KW-0175">Coiled coil</keyword>
<dbReference type="RefSeq" id="XP_067546801.1">
    <property type="nucleotide sequence ID" value="XM_067694486.1"/>
</dbReference>
<dbReference type="Proteomes" id="UP000669133">
    <property type="component" value="Unassembled WGS sequence"/>
</dbReference>
<feature type="compositionally biased region" description="Polar residues" evidence="2">
    <location>
        <begin position="115"/>
        <end position="126"/>
    </location>
</feature>
<evidence type="ECO:0000256" key="2">
    <source>
        <dbReference type="SAM" id="MobiDB-lite"/>
    </source>
</evidence>
<comment type="caution">
    <text evidence="3">The sequence shown here is derived from an EMBL/GenBank/DDBJ whole genome shotgun (WGS) entry which is preliminary data.</text>
</comment>
<evidence type="ECO:0000313" key="3">
    <source>
        <dbReference type="EMBL" id="KAG5417685.1"/>
    </source>
</evidence>
<protein>
    <submittedName>
        <fullName evidence="3">Uncharacterized protein</fullName>
    </submittedName>
</protein>